<reference evidence="2 3" key="1">
    <citation type="submission" date="2024-07" db="EMBL/GenBank/DDBJ databases">
        <title>Chromosome-level genome assembly of the water stick insect Ranatra chinensis (Heteroptera: Nepidae).</title>
        <authorList>
            <person name="Liu X."/>
        </authorList>
    </citation>
    <scope>NUCLEOTIDE SEQUENCE [LARGE SCALE GENOMIC DNA]</scope>
    <source>
        <strain evidence="2">Cailab_2021Rc</strain>
        <tissue evidence="2">Muscle</tissue>
    </source>
</reference>
<dbReference type="PANTHER" id="PTHR47163:SF2">
    <property type="entry name" value="SI:DKEY-17M8.2"/>
    <property type="match status" value="1"/>
</dbReference>
<sequence length="162" mass="19067">EIHSESIGGPRTIVEIDESKFGKRKYNRGHFVKGQWVLVGIERNTNKMFLVAIHDRSSLTAYNRLRELGYNHLTVNHSLHFVDPDTETHPNIIEPMWRHVKFNTHGYGRTISNFQQYLGHYLFDRLVKSNNIDGYLRFLHIVSRIDWTLATDDDDENEDDEN</sequence>
<dbReference type="SMART" id="SM01126">
    <property type="entry name" value="DDE_Tnp_IS1595"/>
    <property type="match status" value="1"/>
</dbReference>
<evidence type="ECO:0000259" key="1">
    <source>
        <dbReference type="SMART" id="SM01126"/>
    </source>
</evidence>
<keyword evidence="3" id="KW-1185">Reference proteome</keyword>
<name>A0ABD0YFP9_9HEMI</name>
<accession>A0ABD0YFP9</accession>
<dbReference type="PANTHER" id="PTHR47163">
    <property type="entry name" value="DDE_TNP_IS1595 DOMAIN-CONTAINING PROTEIN"/>
    <property type="match status" value="1"/>
</dbReference>
<organism evidence="2 3">
    <name type="scientific">Ranatra chinensis</name>
    <dbReference type="NCBI Taxonomy" id="642074"/>
    <lineage>
        <taxon>Eukaryota</taxon>
        <taxon>Metazoa</taxon>
        <taxon>Ecdysozoa</taxon>
        <taxon>Arthropoda</taxon>
        <taxon>Hexapoda</taxon>
        <taxon>Insecta</taxon>
        <taxon>Pterygota</taxon>
        <taxon>Neoptera</taxon>
        <taxon>Paraneoptera</taxon>
        <taxon>Hemiptera</taxon>
        <taxon>Heteroptera</taxon>
        <taxon>Panheteroptera</taxon>
        <taxon>Nepomorpha</taxon>
        <taxon>Nepidae</taxon>
        <taxon>Ranatrinae</taxon>
        <taxon>Ranatra</taxon>
    </lineage>
</organism>
<gene>
    <name evidence="2" type="ORF">AAG570_013054</name>
</gene>
<evidence type="ECO:0000313" key="2">
    <source>
        <dbReference type="EMBL" id="KAL1130115.1"/>
    </source>
</evidence>
<dbReference type="AlphaFoldDB" id="A0ABD0YFP9"/>
<evidence type="ECO:0000313" key="3">
    <source>
        <dbReference type="Proteomes" id="UP001558652"/>
    </source>
</evidence>
<protein>
    <recommendedName>
        <fullName evidence="1">ISXO2-like transposase domain-containing protein</fullName>
    </recommendedName>
</protein>
<feature type="domain" description="ISXO2-like transposase" evidence="1">
    <location>
        <begin position="6"/>
        <end position="124"/>
    </location>
</feature>
<dbReference type="EMBL" id="JBFDAA010000008">
    <property type="protein sequence ID" value="KAL1130115.1"/>
    <property type="molecule type" value="Genomic_DNA"/>
</dbReference>
<dbReference type="Proteomes" id="UP001558652">
    <property type="component" value="Unassembled WGS sequence"/>
</dbReference>
<feature type="non-terminal residue" evidence="2">
    <location>
        <position position="1"/>
    </location>
</feature>
<proteinExistence type="predicted"/>
<comment type="caution">
    <text evidence="2">The sequence shown here is derived from an EMBL/GenBank/DDBJ whole genome shotgun (WGS) entry which is preliminary data.</text>
</comment>
<dbReference type="InterPro" id="IPR053164">
    <property type="entry name" value="IS1016-like_transposase"/>
</dbReference>
<dbReference type="InterPro" id="IPR024445">
    <property type="entry name" value="Tnp_ISXO2-like"/>
</dbReference>